<dbReference type="PANTHER" id="PTHR36558">
    <property type="entry name" value="GLR1098 PROTEIN"/>
    <property type="match status" value="1"/>
</dbReference>
<dbReference type="OrthoDB" id="9799703at2"/>
<dbReference type="EMBL" id="JAWXXX010000001">
    <property type="protein sequence ID" value="MDX5895077.1"/>
    <property type="molecule type" value="Genomic_DNA"/>
</dbReference>
<dbReference type="Proteomes" id="UP001281130">
    <property type="component" value="Unassembled WGS sequence"/>
</dbReference>
<gene>
    <name evidence="2" type="ORF">RradSPS_2391</name>
    <name evidence="3" type="ORF">SIL72_13705</name>
</gene>
<reference evidence="2 4" key="1">
    <citation type="submission" date="2014-03" db="EMBL/GenBank/DDBJ databases">
        <title>Complete genome sequence of the Radio-Resistant Rubrobacter radiotolerans RSPS-4.</title>
        <authorList>
            <person name="Egas C.C."/>
            <person name="Barroso C.C."/>
            <person name="Froufe H.J.C."/>
            <person name="Pacheco J.J."/>
            <person name="Albuquerque L.L."/>
            <person name="da Costa M.M.S."/>
        </authorList>
    </citation>
    <scope>NUCLEOTIDE SEQUENCE [LARGE SCALE GENOMIC DNA]</scope>
    <source>
        <strain evidence="2 4">RSPS-4</strain>
    </source>
</reference>
<dbReference type="Proteomes" id="UP000025229">
    <property type="component" value="Chromosome"/>
</dbReference>
<evidence type="ECO:0000259" key="1">
    <source>
        <dbReference type="Pfam" id="PF05685"/>
    </source>
</evidence>
<proteinExistence type="predicted"/>
<dbReference type="PATRIC" id="fig|42256.3.peg.2435"/>
<name>A0A023X6I3_RUBRA</name>
<protein>
    <submittedName>
        <fullName evidence="3">Uma2 family endonuclease</fullName>
    </submittedName>
    <submittedName>
        <fullName evidence="2">Uncharacterized protein conserved in cyanobacteria</fullName>
    </submittedName>
</protein>
<dbReference type="Pfam" id="PF05685">
    <property type="entry name" value="Uma2"/>
    <property type="match status" value="1"/>
</dbReference>
<dbReference type="CDD" id="cd06260">
    <property type="entry name" value="DUF820-like"/>
    <property type="match status" value="1"/>
</dbReference>
<dbReference type="KEGG" id="rrd:RradSPS_2391"/>
<dbReference type="EMBL" id="CP007514">
    <property type="protein sequence ID" value="AHY47674.1"/>
    <property type="molecule type" value="Genomic_DNA"/>
</dbReference>
<dbReference type="Gene3D" id="3.90.1570.10">
    <property type="entry name" value="tt1808, chain A"/>
    <property type="match status" value="1"/>
</dbReference>
<sequence>MTQSERESRQLTVEEYLELEKTSSVKHEFVGGEVHAMTGASRRHNTIAGNVFLALRLAARGSTCRVFQSDMKVRVSSDTFYYPDVLVACDDPPEDEYTEDAPCLVVEVVSPSTEATDRREKLAAYKRMPDLKAYLIVSQERKWIERHFRDESGEWRRADLTEEGSFPVPCPPGAALSLAEVYEGL</sequence>
<organism evidence="2 4">
    <name type="scientific">Rubrobacter radiotolerans</name>
    <name type="common">Arthrobacter radiotolerans</name>
    <dbReference type="NCBI Taxonomy" id="42256"/>
    <lineage>
        <taxon>Bacteria</taxon>
        <taxon>Bacillati</taxon>
        <taxon>Actinomycetota</taxon>
        <taxon>Rubrobacteria</taxon>
        <taxon>Rubrobacterales</taxon>
        <taxon>Rubrobacteraceae</taxon>
        <taxon>Rubrobacter</taxon>
    </lineage>
</organism>
<dbReference type="eggNOG" id="COG4636">
    <property type="taxonomic scope" value="Bacteria"/>
</dbReference>
<dbReference type="GO" id="GO:0004519">
    <property type="term" value="F:endonuclease activity"/>
    <property type="evidence" value="ECO:0007669"/>
    <property type="project" value="UniProtKB-KW"/>
</dbReference>
<dbReference type="InterPro" id="IPR012296">
    <property type="entry name" value="Nuclease_put_TT1808"/>
</dbReference>
<evidence type="ECO:0000313" key="4">
    <source>
        <dbReference type="Proteomes" id="UP000025229"/>
    </source>
</evidence>
<accession>A0A023X6I3</accession>
<keyword evidence="3" id="KW-0255">Endonuclease</keyword>
<evidence type="ECO:0000313" key="2">
    <source>
        <dbReference type="EMBL" id="AHY47674.1"/>
    </source>
</evidence>
<keyword evidence="3" id="KW-0378">Hydrolase</keyword>
<evidence type="ECO:0000313" key="3">
    <source>
        <dbReference type="EMBL" id="MDX5895077.1"/>
    </source>
</evidence>
<dbReference type="AlphaFoldDB" id="A0A023X6I3"/>
<reference evidence="3" key="2">
    <citation type="submission" date="2023-11" db="EMBL/GenBank/DDBJ databases">
        <title>MicrobeMod: A computational toolkit for identifying prokaryotic methylation and restriction-modification with nanopore sequencing.</title>
        <authorList>
            <person name="Crits-Christoph A."/>
            <person name="Kang S.C."/>
            <person name="Lee H."/>
            <person name="Ostrov N."/>
        </authorList>
    </citation>
    <scope>NUCLEOTIDE SEQUENCE</scope>
    <source>
        <strain evidence="3">ATCC 51242</strain>
    </source>
</reference>
<dbReference type="RefSeq" id="WP_038682953.1">
    <property type="nucleotide sequence ID" value="NZ_CP007514.1"/>
</dbReference>
<dbReference type="HOGENOM" id="CLU_076312_6_0_11"/>
<keyword evidence="3" id="KW-0540">Nuclease</keyword>
<keyword evidence="4" id="KW-1185">Reference proteome</keyword>
<dbReference type="SUPFAM" id="SSF52980">
    <property type="entry name" value="Restriction endonuclease-like"/>
    <property type="match status" value="1"/>
</dbReference>
<dbReference type="InterPro" id="IPR008538">
    <property type="entry name" value="Uma2"/>
</dbReference>
<dbReference type="InterPro" id="IPR011335">
    <property type="entry name" value="Restrct_endonuc-II-like"/>
</dbReference>
<dbReference type="STRING" id="42256.RradSPS_2391"/>
<feature type="domain" description="Putative restriction endonuclease" evidence="1">
    <location>
        <begin position="13"/>
        <end position="171"/>
    </location>
</feature>
<dbReference type="PANTHER" id="PTHR36558:SF1">
    <property type="entry name" value="RESTRICTION ENDONUCLEASE DOMAIN-CONTAINING PROTEIN-RELATED"/>
    <property type="match status" value="1"/>
</dbReference>